<dbReference type="GO" id="GO:0003729">
    <property type="term" value="F:mRNA binding"/>
    <property type="evidence" value="ECO:0007669"/>
    <property type="project" value="TreeGrafter"/>
</dbReference>
<dbReference type="OrthoDB" id="995477at2759"/>
<dbReference type="EMBL" id="LR899874">
    <property type="protein sequence ID" value="CAD7243042.1"/>
    <property type="molecule type" value="Genomic_DNA"/>
</dbReference>
<dbReference type="Pfam" id="PF16921">
    <property type="entry name" value="Tex_YqgF"/>
    <property type="match status" value="1"/>
</dbReference>
<dbReference type="Pfam" id="PF12836">
    <property type="entry name" value="HHH_3"/>
    <property type="match status" value="1"/>
</dbReference>
<sequence>MGEILYHDVIHPCLAKSCPSDRASQVLKHALTLHKCETIAVGNGIGCREVEKWLSGLIQMGHFSPLNVSYTIVNESGVSIYSCSKEAKAEFSSLDPTLISAVSLARRLQDPLSEYVKVEPQHLGVGMYQHDISQTSLRLKLQSVVVDCVSFVGADLNSASEVILQKVSGLNQGTAKRIVEWRKENGPFINRTQLHLVKGIGPKAFQQSIGFLRILPPSLHPPIPLLSAKSSNNTKLIQPKNKKLPVVIHQTPEPLDRTWIHPETYFIANGIMKLIGVDPAGIGSESFIQKVNAFKEHADIPGLASEFGGGEPTIEFILLGLSQQIDADFRSQFEKPLFRQGLVSMRQISPGHVLSGQVKNVTHFGAFVDVGMETDGLIHESRLHHLPFSIQVSDRIEVRVLHVDQQRKRIQLDFVALLS</sequence>
<dbReference type="Pfam" id="PF17674">
    <property type="entry name" value="HHH_9"/>
    <property type="match status" value="1"/>
</dbReference>
<gene>
    <name evidence="2" type="ORF">DSTB1V02_LOCUS2979</name>
</gene>
<dbReference type="SUPFAM" id="SSF47781">
    <property type="entry name" value="RuvA domain 2-like"/>
    <property type="match status" value="2"/>
</dbReference>
<dbReference type="SUPFAM" id="SSF50249">
    <property type="entry name" value="Nucleic acid-binding proteins"/>
    <property type="match status" value="1"/>
</dbReference>
<reference evidence="2" key="1">
    <citation type="submission" date="2020-11" db="EMBL/GenBank/DDBJ databases">
        <authorList>
            <person name="Tran Van P."/>
        </authorList>
    </citation>
    <scope>NUCLEOTIDE SEQUENCE</scope>
</reference>
<dbReference type="InterPro" id="IPR041692">
    <property type="entry name" value="HHH_9"/>
</dbReference>
<keyword evidence="3" id="KW-1185">Reference proteome</keyword>
<dbReference type="PROSITE" id="PS50126">
    <property type="entry name" value="S1"/>
    <property type="match status" value="1"/>
</dbReference>
<dbReference type="SMART" id="SM00316">
    <property type="entry name" value="S1"/>
    <property type="match status" value="1"/>
</dbReference>
<dbReference type="SUPFAM" id="SSF53098">
    <property type="entry name" value="Ribonuclease H-like"/>
    <property type="match status" value="1"/>
</dbReference>
<dbReference type="PANTHER" id="PTHR10724:SF10">
    <property type="entry name" value="S1 RNA-BINDING DOMAIN-CONTAINING PROTEIN 1"/>
    <property type="match status" value="1"/>
</dbReference>
<organism evidence="2">
    <name type="scientific">Darwinula stevensoni</name>
    <dbReference type="NCBI Taxonomy" id="69355"/>
    <lineage>
        <taxon>Eukaryota</taxon>
        <taxon>Metazoa</taxon>
        <taxon>Ecdysozoa</taxon>
        <taxon>Arthropoda</taxon>
        <taxon>Crustacea</taxon>
        <taxon>Oligostraca</taxon>
        <taxon>Ostracoda</taxon>
        <taxon>Podocopa</taxon>
        <taxon>Podocopida</taxon>
        <taxon>Darwinulocopina</taxon>
        <taxon>Darwinuloidea</taxon>
        <taxon>Darwinulidae</taxon>
        <taxon>Darwinula</taxon>
    </lineage>
</organism>
<dbReference type="InterPro" id="IPR050437">
    <property type="entry name" value="Ribos_protein_bS1-like"/>
</dbReference>
<dbReference type="Gene3D" id="2.40.50.140">
    <property type="entry name" value="Nucleic acid-binding proteins"/>
    <property type="match status" value="1"/>
</dbReference>
<dbReference type="Pfam" id="PF00575">
    <property type="entry name" value="S1"/>
    <property type="match status" value="1"/>
</dbReference>
<dbReference type="InterPro" id="IPR003029">
    <property type="entry name" value="S1_domain"/>
</dbReference>
<name>A0A7R8X9D7_9CRUS</name>
<evidence type="ECO:0000313" key="3">
    <source>
        <dbReference type="Proteomes" id="UP000677054"/>
    </source>
</evidence>
<dbReference type="InterPro" id="IPR037027">
    <property type="entry name" value="YqgF/RNaseH-like_dom_sf"/>
</dbReference>
<dbReference type="GO" id="GO:0006412">
    <property type="term" value="P:translation"/>
    <property type="evidence" value="ECO:0007669"/>
    <property type="project" value="TreeGrafter"/>
</dbReference>
<dbReference type="GO" id="GO:0003735">
    <property type="term" value="F:structural constituent of ribosome"/>
    <property type="evidence" value="ECO:0007669"/>
    <property type="project" value="TreeGrafter"/>
</dbReference>
<evidence type="ECO:0000313" key="2">
    <source>
        <dbReference type="EMBL" id="CAD7243042.1"/>
    </source>
</evidence>
<dbReference type="GO" id="GO:0006139">
    <property type="term" value="P:nucleobase-containing compound metabolic process"/>
    <property type="evidence" value="ECO:0007669"/>
    <property type="project" value="InterPro"/>
</dbReference>
<dbReference type="Proteomes" id="UP000677054">
    <property type="component" value="Unassembled WGS sequence"/>
</dbReference>
<dbReference type="InterPro" id="IPR032639">
    <property type="entry name" value="Tex_YqgF"/>
</dbReference>
<dbReference type="InterPro" id="IPR012337">
    <property type="entry name" value="RNaseH-like_sf"/>
</dbReference>
<dbReference type="InterPro" id="IPR010994">
    <property type="entry name" value="RuvA_2-like"/>
</dbReference>
<accession>A0A7R8X9D7</accession>
<dbReference type="Gene3D" id="3.30.420.140">
    <property type="entry name" value="YqgF/RNase H-like domain"/>
    <property type="match status" value="1"/>
</dbReference>
<evidence type="ECO:0000259" key="1">
    <source>
        <dbReference type="PROSITE" id="PS50126"/>
    </source>
</evidence>
<dbReference type="PANTHER" id="PTHR10724">
    <property type="entry name" value="30S RIBOSOMAL PROTEIN S1"/>
    <property type="match status" value="1"/>
</dbReference>
<dbReference type="AlphaFoldDB" id="A0A7R8X9D7"/>
<dbReference type="InterPro" id="IPR012340">
    <property type="entry name" value="NA-bd_OB-fold"/>
</dbReference>
<dbReference type="EMBL" id="CAJPEV010000357">
    <property type="protein sequence ID" value="CAG0884412.1"/>
    <property type="molecule type" value="Genomic_DNA"/>
</dbReference>
<proteinExistence type="predicted"/>
<dbReference type="Gene3D" id="1.10.150.310">
    <property type="entry name" value="Tex RuvX-like domain-like"/>
    <property type="match status" value="1"/>
</dbReference>
<protein>
    <recommendedName>
        <fullName evidence="1">S1 motif domain-containing protein</fullName>
    </recommendedName>
</protein>
<feature type="domain" description="S1 motif" evidence="1">
    <location>
        <begin position="351"/>
        <end position="415"/>
    </location>
</feature>